<keyword evidence="2" id="KW-1185">Reference proteome</keyword>
<proteinExistence type="predicted"/>
<reference evidence="1" key="1">
    <citation type="submission" date="2018-01" db="EMBL/GenBank/DDBJ databases">
        <authorList>
            <person name="Mao J.F."/>
        </authorList>
    </citation>
    <scope>NUCLEOTIDE SEQUENCE</scope>
    <source>
        <strain evidence="1">Huo1</strain>
        <tissue evidence="1">Leaf</tissue>
    </source>
</reference>
<evidence type="ECO:0000313" key="2">
    <source>
        <dbReference type="Proteomes" id="UP000298416"/>
    </source>
</evidence>
<sequence>MELALSLISAISVGIVVKLLNRAYLRPKELEKALATDLDKSATCFDTILNGQAREVLNKSNSFPKPQSSNPLPKMLVQGVVQLMIPAFVLSCEEIVSEWEKSATSRTALSRSYRQGRRIFELQGSRQTTS</sequence>
<name>A0A8X9A2W9_SALSN</name>
<protein>
    <submittedName>
        <fullName evidence="1">Uncharacterized protein</fullName>
    </submittedName>
</protein>
<dbReference type="EMBL" id="PNBA02000005">
    <property type="protein sequence ID" value="KAG6424889.1"/>
    <property type="molecule type" value="Genomic_DNA"/>
</dbReference>
<comment type="caution">
    <text evidence="1">The sequence shown here is derived from an EMBL/GenBank/DDBJ whole genome shotgun (WGS) entry which is preliminary data.</text>
</comment>
<organism evidence="1">
    <name type="scientific">Salvia splendens</name>
    <name type="common">Scarlet sage</name>
    <dbReference type="NCBI Taxonomy" id="180675"/>
    <lineage>
        <taxon>Eukaryota</taxon>
        <taxon>Viridiplantae</taxon>
        <taxon>Streptophyta</taxon>
        <taxon>Embryophyta</taxon>
        <taxon>Tracheophyta</taxon>
        <taxon>Spermatophyta</taxon>
        <taxon>Magnoliopsida</taxon>
        <taxon>eudicotyledons</taxon>
        <taxon>Gunneridae</taxon>
        <taxon>Pentapetalae</taxon>
        <taxon>asterids</taxon>
        <taxon>lamiids</taxon>
        <taxon>Lamiales</taxon>
        <taxon>Lamiaceae</taxon>
        <taxon>Nepetoideae</taxon>
        <taxon>Mentheae</taxon>
        <taxon>Salviinae</taxon>
        <taxon>Salvia</taxon>
        <taxon>Salvia subgen. Calosphace</taxon>
        <taxon>core Calosphace</taxon>
    </lineage>
</organism>
<evidence type="ECO:0000313" key="1">
    <source>
        <dbReference type="EMBL" id="KAG6424889.1"/>
    </source>
</evidence>
<accession>A0A8X9A2W9</accession>
<reference evidence="1" key="2">
    <citation type="submission" date="2020-08" db="EMBL/GenBank/DDBJ databases">
        <title>Plant Genome Project.</title>
        <authorList>
            <person name="Zhang R.-G."/>
        </authorList>
    </citation>
    <scope>NUCLEOTIDE SEQUENCE</scope>
    <source>
        <strain evidence="1">Huo1</strain>
        <tissue evidence="1">Leaf</tissue>
    </source>
</reference>
<dbReference type="AlphaFoldDB" id="A0A8X9A2W9"/>
<gene>
    <name evidence="1" type="ORF">SASPL_115312</name>
</gene>
<dbReference type="Proteomes" id="UP000298416">
    <property type="component" value="Unassembled WGS sequence"/>
</dbReference>